<dbReference type="AlphaFoldDB" id="A0A0A8YFZ6"/>
<name>A0A0A8YFZ6_ARUDO</name>
<dbReference type="EMBL" id="GBRH01273214">
    <property type="protein sequence ID" value="JAD24681.1"/>
    <property type="molecule type" value="Transcribed_RNA"/>
</dbReference>
<accession>A0A0A8YFZ6</accession>
<reference evidence="1" key="1">
    <citation type="submission" date="2014-09" db="EMBL/GenBank/DDBJ databases">
        <authorList>
            <person name="Magalhaes I.L.F."/>
            <person name="Oliveira U."/>
            <person name="Santos F.R."/>
            <person name="Vidigal T.H.D.A."/>
            <person name="Brescovit A.D."/>
            <person name="Santos A.J."/>
        </authorList>
    </citation>
    <scope>NUCLEOTIDE SEQUENCE</scope>
    <source>
        <tissue evidence="1">Shoot tissue taken approximately 20 cm above the soil surface</tissue>
    </source>
</reference>
<protein>
    <submittedName>
        <fullName evidence="1">Uncharacterized protein</fullName>
    </submittedName>
</protein>
<organism evidence="1">
    <name type="scientific">Arundo donax</name>
    <name type="common">Giant reed</name>
    <name type="synonym">Donax arundinaceus</name>
    <dbReference type="NCBI Taxonomy" id="35708"/>
    <lineage>
        <taxon>Eukaryota</taxon>
        <taxon>Viridiplantae</taxon>
        <taxon>Streptophyta</taxon>
        <taxon>Embryophyta</taxon>
        <taxon>Tracheophyta</taxon>
        <taxon>Spermatophyta</taxon>
        <taxon>Magnoliopsida</taxon>
        <taxon>Liliopsida</taxon>
        <taxon>Poales</taxon>
        <taxon>Poaceae</taxon>
        <taxon>PACMAD clade</taxon>
        <taxon>Arundinoideae</taxon>
        <taxon>Arundineae</taxon>
        <taxon>Arundo</taxon>
    </lineage>
</organism>
<sequence>MGKGQHQPNRPGTHHLHRSASLLQLAISHLFICVAKCPLLHACSCRDGLFHCCRQEYSIAGEEALLRGSP</sequence>
<proteinExistence type="predicted"/>
<reference evidence="1" key="2">
    <citation type="journal article" date="2015" name="Data Brief">
        <title>Shoot transcriptome of the giant reed, Arundo donax.</title>
        <authorList>
            <person name="Barrero R.A."/>
            <person name="Guerrero F.D."/>
            <person name="Moolhuijzen P."/>
            <person name="Goolsby J.A."/>
            <person name="Tidwell J."/>
            <person name="Bellgard S.E."/>
            <person name="Bellgard M.I."/>
        </authorList>
    </citation>
    <scope>NUCLEOTIDE SEQUENCE</scope>
    <source>
        <tissue evidence="1">Shoot tissue taken approximately 20 cm above the soil surface</tissue>
    </source>
</reference>
<evidence type="ECO:0000313" key="1">
    <source>
        <dbReference type="EMBL" id="JAD24681.1"/>
    </source>
</evidence>